<proteinExistence type="predicted"/>
<dbReference type="InterPro" id="IPR050109">
    <property type="entry name" value="HTH-type_TetR-like_transc_reg"/>
</dbReference>
<dbReference type="InterPro" id="IPR001647">
    <property type="entry name" value="HTH_TetR"/>
</dbReference>
<reference evidence="6 7" key="1">
    <citation type="submission" date="2016-10" db="EMBL/GenBank/DDBJ databases">
        <authorList>
            <person name="de Groot N.N."/>
        </authorList>
    </citation>
    <scope>NUCLEOTIDE SEQUENCE [LARGE SCALE GENOMIC DNA]</scope>
    <source>
        <strain evidence="6 7">DSM 28010</strain>
    </source>
</reference>
<keyword evidence="2 4" id="KW-0238">DNA-binding</keyword>
<dbReference type="EMBL" id="FNEB01000001">
    <property type="protein sequence ID" value="SDI15248.1"/>
    <property type="molecule type" value="Genomic_DNA"/>
</dbReference>
<evidence type="ECO:0000256" key="1">
    <source>
        <dbReference type="ARBA" id="ARBA00023015"/>
    </source>
</evidence>
<keyword evidence="1" id="KW-0805">Transcription regulation</keyword>
<dbReference type="AlphaFoldDB" id="A0A1G8I8G2"/>
<gene>
    <name evidence="6" type="ORF">SAMN05421850_101815</name>
</gene>
<organism evidence="6 7">
    <name type="scientific">Lutimaribacter saemankumensis</name>
    <dbReference type="NCBI Taxonomy" id="490829"/>
    <lineage>
        <taxon>Bacteria</taxon>
        <taxon>Pseudomonadati</taxon>
        <taxon>Pseudomonadota</taxon>
        <taxon>Alphaproteobacteria</taxon>
        <taxon>Rhodobacterales</taxon>
        <taxon>Roseobacteraceae</taxon>
        <taxon>Lutimaribacter</taxon>
    </lineage>
</organism>
<accession>A0A1G8I8G2</accession>
<dbReference type="Proteomes" id="UP000199340">
    <property type="component" value="Unassembled WGS sequence"/>
</dbReference>
<evidence type="ECO:0000256" key="2">
    <source>
        <dbReference type="ARBA" id="ARBA00023125"/>
    </source>
</evidence>
<feature type="DNA-binding region" description="H-T-H motif" evidence="4">
    <location>
        <begin position="35"/>
        <end position="54"/>
    </location>
</feature>
<evidence type="ECO:0000259" key="5">
    <source>
        <dbReference type="PROSITE" id="PS50977"/>
    </source>
</evidence>
<evidence type="ECO:0000256" key="4">
    <source>
        <dbReference type="PROSITE-ProRule" id="PRU00335"/>
    </source>
</evidence>
<sequence>MTLETPENLSINPRQKAILGAAFEAFRLYGFRRTSMEDIARGAGMSRAALYLHYRNKEDIFRSLAGYYYDAAEQAISAELRAARPVAEALQAAFRAQAGELFEALLTSPHGDELLDTKYATAADVADAGEARLARIYAAWLDAEARAGRVDMAAYGGDARAVAETMLTALHGLKAGKPAYAAYRDSADRLAAMFGRALAVSGPA</sequence>
<protein>
    <submittedName>
        <fullName evidence="6">DNA-binding transcriptional regulator, AcrR family</fullName>
    </submittedName>
</protein>
<feature type="domain" description="HTH tetR-type" evidence="5">
    <location>
        <begin position="12"/>
        <end position="72"/>
    </location>
</feature>
<dbReference type="STRING" id="490829.SAMN05421850_101815"/>
<dbReference type="GO" id="GO:0003700">
    <property type="term" value="F:DNA-binding transcription factor activity"/>
    <property type="evidence" value="ECO:0007669"/>
    <property type="project" value="TreeGrafter"/>
</dbReference>
<keyword evidence="3" id="KW-0804">Transcription</keyword>
<dbReference type="InterPro" id="IPR009057">
    <property type="entry name" value="Homeodomain-like_sf"/>
</dbReference>
<dbReference type="SUPFAM" id="SSF46689">
    <property type="entry name" value="Homeodomain-like"/>
    <property type="match status" value="1"/>
</dbReference>
<name>A0A1G8I8G2_9RHOB</name>
<dbReference type="PANTHER" id="PTHR30055:SF234">
    <property type="entry name" value="HTH-TYPE TRANSCRIPTIONAL REGULATOR BETI"/>
    <property type="match status" value="1"/>
</dbReference>
<dbReference type="GO" id="GO:0000976">
    <property type="term" value="F:transcription cis-regulatory region binding"/>
    <property type="evidence" value="ECO:0007669"/>
    <property type="project" value="TreeGrafter"/>
</dbReference>
<dbReference type="PRINTS" id="PR00455">
    <property type="entry name" value="HTHTETR"/>
</dbReference>
<dbReference type="Pfam" id="PF00440">
    <property type="entry name" value="TetR_N"/>
    <property type="match status" value="1"/>
</dbReference>
<dbReference type="RefSeq" id="WP_090026662.1">
    <property type="nucleotide sequence ID" value="NZ_FNEB01000001.1"/>
</dbReference>
<keyword evidence="7" id="KW-1185">Reference proteome</keyword>
<dbReference type="Gene3D" id="1.10.357.10">
    <property type="entry name" value="Tetracycline Repressor, domain 2"/>
    <property type="match status" value="1"/>
</dbReference>
<evidence type="ECO:0000313" key="6">
    <source>
        <dbReference type="EMBL" id="SDI15248.1"/>
    </source>
</evidence>
<evidence type="ECO:0000313" key="7">
    <source>
        <dbReference type="Proteomes" id="UP000199340"/>
    </source>
</evidence>
<dbReference type="PANTHER" id="PTHR30055">
    <property type="entry name" value="HTH-TYPE TRANSCRIPTIONAL REGULATOR RUTR"/>
    <property type="match status" value="1"/>
</dbReference>
<dbReference type="PROSITE" id="PS50977">
    <property type="entry name" value="HTH_TETR_2"/>
    <property type="match status" value="1"/>
</dbReference>
<evidence type="ECO:0000256" key="3">
    <source>
        <dbReference type="ARBA" id="ARBA00023163"/>
    </source>
</evidence>
<dbReference type="OrthoDB" id="9802802at2"/>